<dbReference type="PANTHER" id="PTHR35089:SF1">
    <property type="entry name" value="CHAPERONE PROTEIN SKP"/>
    <property type="match status" value="1"/>
</dbReference>
<evidence type="ECO:0000256" key="3">
    <source>
        <dbReference type="SAM" id="Coils"/>
    </source>
</evidence>
<dbReference type="AlphaFoldDB" id="A0A3B0V1C5"/>
<dbReference type="SUPFAM" id="SSF111384">
    <property type="entry name" value="OmpH-like"/>
    <property type="match status" value="1"/>
</dbReference>
<dbReference type="SMART" id="SM00935">
    <property type="entry name" value="OmpH"/>
    <property type="match status" value="1"/>
</dbReference>
<evidence type="ECO:0000313" key="4">
    <source>
        <dbReference type="EMBL" id="VAW30649.1"/>
    </source>
</evidence>
<dbReference type="GO" id="GO:0050821">
    <property type="term" value="P:protein stabilization"/>
    <property type="evidence" value="ECO:0007669"/>
    <property type="project" value="TreeGrafter"/>
</dbReference>
<reference evidence="4" key="1">
    <citation type="submission" date="2018-06" db="EMBL/GenBank/DDBJ databases">
        <authorList>
            <person name="Zhirakovskaya E."/>
        </authorList>
    </citation>
    <scope>NUCLEOTIDE SEQUENCE</scope>
</reference>
<dbReference type="Gene3D" id="3.30.910.20">
    <property type="entry name" value="Skp domain"/>
    <property type="match status" value="1"/>
</dbReference>
<dbReference type="InterPro" id="IPR005632">
    <property type="entry name" value="Chaperone_Skp"/>
</dbReference>
<evidence type="ECO:0008006" key="5">
    <source>
        <dbReference type="Google" id="ProtNLM"/>
    </source>
</evidence>
<sequence length="172" mass="19170">MKTVKKGFLLLAVALFISGFGFAQGSLKIGYINSNKLMGIMPEADSAQAQVKIYAAGLQKQMQSMAQEYQSKVRNYQSNVGTMSDLIRQTKEKEISDLQQRIQAFQASADKDVQKKQQELFQPIITKVKNAIDAVGKENGYNYILDVSQGVVLYYGNGDDITPLVKKKLHLK</sequence>
<dbReference type="Pfam" id="PF03938">
    <property type="entry name" value="OmpH"/>
    <property type="match status" value="1"/>
</dbReference>
<proteinExistence type="inferred from homology"/>
<dbReference type="InterPro" id="IPR024930">
    <property type="entry name" value="Skp_dom_sf"/>
</dbReference>
<organism evidence="4">
    <name type="scientific">hydrothermal vent metagenome</name>
    <dbReference type="NCBI Taxonomy" id="652676"/>
    <lineage>
        <taxon>unclassified sequences</taxon>
        <taxon>metagenomes</taxon>
        <taxon>ecological metagenomes</taxon>
    </lineage>
</organism>
<name>A0A3B0V1C5_9ZZZZ</name>
<feature type="coiled-coil region" evidence="3">
    <location>
        <begin position="59"/>
        <end position="108"/>
    </location>
</feature>
<gene>
    <name evidence="4" type="ORF">MNBD_BACTEROID07-516</name>
</gene>
<evidence type="ECO:0000256" key="2">
    <source>
        <dbReference type="ARBA" id="ARBA00022729"/>
    </source>
</evidence>
<comment type="similarity">
    <text evidence="1">Belongs to the Skp family.</text>
</comment>
<keyword evidence="3" id="KW-0175">Coiled coil</keyword>
<accession>A0A3B0V1C5</accession>
<dbReference type="GO" id="GO:0051082">
    <property type="term" value="F:unfolded protein binding"/>
    <property type="evidence" value="ECO:0007669"/>
    <property type="project" value="InterPro"/>
</dbReference>
<protein>
    <recommendedName>
        <fullName evidence="5">Outer membrane protein H</fullName>
    </recommendedName>
</protein>
<dbReference type="PANTHER" id="PTHR35089">
    <property type="entry name" value="CHAPERONE PROTEIN SKP"/>
    <property type="match status" value="1"/>
</dbReference>
<evidence type="ECO:0000256" key="1">
    <source>
        <dbReference type="ARBA" id="ARBA00009091"/>
    </source>
</evidence>
<dbReference type="GO" id="GO:0005829">
    <property type="term" value="C:cytosol"/>
    <property type="evidence" value="ECO:0007669"/>
    <property type="project" value="TreeGrafter"/>
</dbReference>
<dbReference type="EMBL" id="UOET01000549">
    <property type="protein sequence ID" value="VAW30649.1"/>
    <property type="molecule type" value="Genomic_DNA"/>
</dbReference>
<keyword evidence="2" id="KW-0732">Signal</keyword>